<name>A0A836KVV0_9TRYP</name>
<feature type="compositionally biased region" description="Polar residues" evidence="4">
    <location>
        <begin position="1165"/>
        <end position="1177"/>
    </location>
</feature>
<feature type="region of interest" description="Disordered" evidence="4">
    <location>
        <begin position="1067"/>
        <end position="1177"/>
    </location>
</feature>
<feature type="compositionally biased region" description="Polar residues" evidence="4">
    <location>
        <begin position="967"/>
        <end position="980"/>
    </location>
</feature>
<comment type="caution">
    <text evidence="5">The sequence shown here is derived from an EMBL/GenBank/DDBJ whole genome shotgun (WGS) entry which is preliminary data.</text>
</comment>
<dbReference type="GO" id="GO:0015631">
    <property type="term" value="F:tubulin binding"/>
    <property type="evidence" value="ECO:0007669"/>
    <property type="project" value="TreeGrafter"/>
</dbReference>
<dbReference type="PANTHER" id="PTHR12241:SF157">
    <property type="entry name" value="LIGASE-LIKE PROTEIN, PUTATIVE-RELATED"/>
    <property type="match status" value="1"/>
</dbReference>
<dbReference type="PROSITE" id="PS51221">
    <property type="entry name" value="TTL"/>
    <property type="match status" value="1"/>
</dbReference>
<feature type="compositionally biased region" description="Basic and acidic residues" evidence="4">
    <location>
        <begin position="1155"/>
        <end position="1164"/>
    </location>
</feature>
<proteinExistence type="predicted"/>
<keyword evidence="2" id="KW-0547">Nucleotide-binding</keyword>
<dbReference type="PANTHER" id="PTHR12241">
    <property type="entry name" value="TUBULIN POLYGLUTAMYLASE"/>
    <property type="match status" value="1"/>
</dbReference>
<evidence type="ECO:0000313" key="6">
    <source>
        <dbReference type="Proteomes" id="UP000673552"/>
    </source>
</evidence>
<dbReference type="EMBL" id="JAFEUZ010000011">
    <property type="protein sequence ID" value="KAG5484730.1"/>
    <property type="molecule type" value="Genomic_DNA"/>
</dbReference>
<evidence type="ECO:0000313" key="5">
    <source>
        <dbReference type="EMBL" id="KAG5484730.1"/>
    </source>
</evidence>
<dbReference type="InterPro" id="IPR004344">
    <property type="entry name" value="TTL/TTLL_fam"/>
</dbReference>
<feature type="compositionally biased region" description="Polar residues" evidence="4">
    <location>
        <begin position="1081"/>
        <end position="1108"/>
    </location>
</feature>
<feature type="region of interest" description="Disordered" evidence="4">
    <location>
        <begin position="97"/>
        <end position="282"/>
    </location>
</feature>
<feature type="region of interest" description="Disordered" evidence="4">
    <location>
        <begin position="819"/>
        <end position="843"/>
    </location>
</feature>
<feature type="compositionally biased region" description="Polar residues" evidence="4">
    <location>
        <begin position="334"/>
        <end position="347"/>
    </location>
</feature>
<dbReference type="GeneID" id="92516480"/>
<feature type="region of interest" description="Disordered" evidence="4">
    <location>
        <begin position="327"/>
        <end position="368"/>
    </location>
</feature>
<feature type="compositionally biased region" description="Basic residues" evidence="4">
    <location>
        <begin position="111"/>
        <end position="120"/>
    </location>
</feature>
<dbReference type="KEGG" id="lmat:92516480"/>
<feature type="compositionally biased region" description="Polar residues" evidence="4">
    <location>
        <begin position="1127"/>
        <end position="1136"/>
    </location>
</feature>
<gene>
    <name evidence="5" type="ORF">LSCM1_06551</name>
</gene>
<keyword evidence="1" id="KW-0436">Ligase</keyword>
<feature type="region of interest" description="Disordered" evidence="4">
    <location>
        <begin position="1024"/>
        <end position="1052"/>
    </location>
</feature>
<keyword evidence="6" id="KW-1185">Reference proteome</keyword>
<dbReference type="Pfam" id="PF03133">
    <property type="entry name" value="TTL"/>
    <property type="match status" value="1"/>
</dbReference>
<feature type="region of interest" description="Disordered" evidence="4">
    <location>
        <begin position="1239"/>
        <end position="1358"/>
    </location>
</feature>
<feature type="compositionally biased region" description="Low complexity" evidence="4">
    <location>
        <begin position="1024"/>
        <end position="1035"/>
    </location>
</feature>
<dbReference type="GO" id="GO:0000226">
    <property type="term" value="P:microtubule cytoskeleton organization"/>
    <property type="evidence" value="ECO:0007669"/>
    <property type="project" value="TreeGrafter"/>
</dbReference>
<dbReference type="GO" id="GO:0005524">
    <property type="term" value="F:ATP binding"/>
    <property type="evidence" value="ECO:0007669"/>
    <property type="project" value="UniProtKB-KW"/>
</dbReference>
<sequence length="1358" mass="146826">MASVEELMAPASAPAALEPELVPSAVTKAIENVACTEAAPASAPAEIQIHTPYQVECSTPRHLKSHATPAAKANGHIHRASSASAAAVVTSGKRLKNGVAGGLNLDAPAKVRGRPSKTSRRTTAELPAARKDLSAPPPAARAVSAQPESRASKTEASAERTKLSRRVPVGAAGDLKGNGSAAKNGRTSGQRRTRFVDPSTSVDGATEPAAAAPQQTRRRRMSPLQQRQRQRQRQRQVPSASIPPASNGASTAAGHAALGAQSTPQQCQAAGTPQRAAAVAERTCHEPHQQECIVGTEAPRTAAKIGALEPAPVSACAPTIEVNTEVMASPPSHSPVTVGSPQPTCPSDTADEDSKVRDDRDDGAAPEAVDVAAPAALASTMETAAAMTEETAVSVVSQKEVITVAEVHRDSKHIVISRPSVNLRGMRMADLARPSDAYRLALHPAQQGASLARRSRQPRKVLNVFLTKYPLIRKMAEEMGFDIETTEDELNDYKFNLCWSDTVLSLMRLVRLSNWQRTNHFPSMYLLCRKGHLGTTLGKLRRKLPSHFAYYPRTWSMRSERMQFTQYMTAVRQRRVLKYFILKPNSGCQGRGIIVARDPLTALDDHTLDNYIVQEYVHRPLLLEGKKFDLRVYVLLTSIRHPSIFLFNDGLVRICTEPYEIPNEENVKQACKHLTNYAVNKKSSDFVFNTDVEHMDVGNKRNFGFLNRWLADGSHSPDLFWDEVGFIVVKTILAAQPMIAKVYDSCFPTGFNEGYCCFEVLGFDILIDSKMKPWLIEVNHTPSFATETPLDFDIKSKLISEVWSIIDCKATDYEKDRQRERDEFAKRNMPPWASNHPLYGNQLRRNTSRSAGADDLDSSLDHSPVAAAHMNSEEEVPPYVHGRRKFEDTKLKNFKRIYPSPNSDVQLVYDTIQSLATLESANSRLYYNSTVAAPVPPPPPMSPPPPSVRANAVVPHRARPPSLGPLLTTSRITGSNGSPNTLLPQRTAAALITPSAAAATVTPIDSVPSTILVPSGHAFMNPSAGANSAAAPPASYVTPTPSAVREGHPTAASTFRLMEDMLLLRRRRRSSDAHSGAPAPSYTSNTRSSASPSESGVTATSTPATSKSVRVYTPHPSPTHVSKEQSSEPSLFSPQRSGVKEAAVESAAANGSKPRTTEMHRLATESKTPATAIMSTATPVKDEKPAADMIAAPANVAPPKKTPIKTSKLDAAHVATSNGRPATQQKGVAAALSPVAPHPAVNGTLRASGRSVHGQKLMTPSPVEQPNGPDLPRASRHERSPTRRKSASLSSSTRDLDLSGAAHSCQRSKDREMHPMLTHPEPTEEELARLATLQAMLDYEAAADPPPNNDDDDYNLTE</sequence>
<evidence type="ECO:0000256" key="4">
    <source>
        <dbReference type="SAM" id="MobiDB-lite"/>
    </source>
</evidence>
<organism evidence="5 6">
    <name type="scientific">Leishmania martiniquensis</name>
    <dbReference type="NCBI Taxonomy" id="1580590"/>
    <lineage>
        <taxon>Eukaryota</taxon>
        <taxon>Discoba</taxon>
        <taxon>Euglenozoa</taxon>
        <taxon>Kinetoplastea</taxon>
        <taxon>Metakinetoplastina</taxon>
        <taxon>Trypanosomatida</taxon>
        <taxon>Trypanosomatidae</taxon>
        <taxon>Leishmaniinae</taxon>
        <taxon>Leishmania</taxon>
    </lineage>
</organism>
<feature type="region of interest" description="Disordered" evidence="4">
    <location>
        <begin position="958"/>
        <end position="980"/>
    </location>
</feature>
<feature type="compositionally biased region" description="Low complexity" evidence="4">
    <location>
        <begin position="245"/>
        <end position="262"/>
    </location>
</feature>
<dbReference type="RefSeq" id="XP_067180509.1">
    <property type="nucleotide sequence ID" value="XM_067323968.1"/>
</dbReference>
<dbReference type="GO" id="GO:0070740">
    <property type="term" value="F:tubulin-glutamic acid ligase activity"/>
    <property type="evidence" value="ECO:0007669"/>
    <property type="project" value="TreeGrafter"/>
</dbReference>
<feature type="compositionally biased region" description="Low complexity" evidence="4">
    <location>
        <begin position="205"/>
        <end position="215"/>
    </location>
</feature>
<keyword evidence="3" id="KW-0067">ATP-binding</keyword>
<evidence type="ECO:0000256" key="2">
    <source>
        <dbReference type="ARBA" id="ARBA00022741"/>
    </source>
</evidence>
<dbReference type="Proteomes" id="UP000673552">
    <property type="component" value="Chromosome 11"/>
</dbReference>
<reference evidence="5 6" key="1">
    <citation type="submission" date="2021-03" db="EMBL/GenBank/DDBJ databases">
        <title>Leishmania (Mundinia) martiniquensis Genome sequencing and assembly.</title>
        <authorList>
            <person name="Almutairi H."/>
            <person name="Gatherer D."/>
        </authorList>
    </citation>
    <scope>NUCLEOTIDE SEQUENCE [LARGE SCALE GENOMIC DNA]</scope>
    <source>
        <strain evidence="5">LSCM1</strain>
    </source>
</reference>
<evidence type="ECO:0008006" key="7">
    <source>
        <dbReference type="Google" id="ProtNLM"/>
    </source>
</evidence>
<feature type="compositionally biased region" description="Basic and acidic residues" evidence="4">
    <location>
        <begin position="352"/>
        <end position="363"/>
    </location>
</feature>
<feature type="compositionally biased region" description="Acidic residues" evidence="4">
    <location>
        <begin position="1349"/>
        <end position="1358"/>
    </location>
</feature>
<dbReference type="GO" id="GO:0036064">
    <property type="term" value="C:ciliary basal body"/>
    <property type="evidence" value="ECO:0007669"/>
    <property type="project" value="TreeGrafter"/>
</dbReference>
<dbReference type="SUPFAM" id="SSF56059">
    <property type="entry name" value="Glutathione synthetase ATP-binding domain-like"/>
    <property type="match status" value="1"/>
</dbReference>
<evidence type="ECO:0000256" key="1">
    <source>
        <dbReference type="ARBA" id="ARBA00022598"/>
    </source>
</evidence>
<accession>A0A836KVV0</accession>
<dbReference type="Gene3D" id="3.30.470.20">
    <property type="entry name" value="ATP-grasp fold, B domain"/>
    <property type="match status" value="1"/>
</dbReference>
<feature type="compositionally biased region" description="Basic and acidic residues" evidence="4">
    <location>
        <begin position="150"/>
        <end position="162"/>
    </location>
</feature>
<protein>
    <recommendedName>
        <fullName evidence="7">Tubulin-tyrsoine ligase-like protein</fullName>
    </recommendedName>
</protein>
<evidence type="ECO:0000256" key="3">
    <source>
        <dbReference type="ARBA" id="ARBA00022840"/>
    </source>
</evidence>
<dbReference type="OrthoDB" id="202825at2759"/>